<dbReference type="RefSeq" id="WP_089411239.1">
    <property type="nucleotide sequence ID" value="NZ_FZQA01000001.1"/>
</dbReference>
<reference evidence="2 3" key="1">
    <citation type="submission" date="2017-07" db="EMBL/GenBank/DDBJ databases">
        <authorList>
            <person name="Sun Z.S."/>
            <person name="Albrecht U."/>
            <person name="Echele G."/>
            <person name="Lee C.C."/>
        </authorList>
    </citation>
    <scope>NUCLEOTIDE SEQUENCE [LARGE SCALE GENOMIC DNA]</scope>
    <source>
        <strain evidence="2 3">CGMCC 1.12710</strain>
    </source>
</reference>
<evidence type="ECO:0000259" key="1">
    <source>
        <dbReference type="Pfam" id="PF00144"/>
    </source>
</evidence>
<dbReference type="PANTHER" id="PTHR43319">
    <property type="entry name" value="BETA-LACTAMASE-RELATED"/>
    <property type="match status" value="1"/>
</dbReference>
<dbReference type="InterPro" id="IPR012338">
    <property type="entry name" value="Beta-lactam/transpept-like"/>
</dbReference>
<dbReference type="Pfam" id="PF00144">
    <property type="entry name" value="Beta-lactamase"/>
    <property type="match status" value="1"/>
</dbReference>
<dbReference type="InterPro" id="IPR001466">
    <property type="entry name" value="Beta-lactam-related"/>
</dbReference>
<dbReference type="Gene3D" id="3.40.710.10">
    <property type="entry name" value="DD-peptidase/beta-lactamase superfamily"/>
    <property type="match status" value="1"/>
</dbReference>
<dbReference type="InterPro" id="IPR052907">
    <property type="entry name" value="Beta-lactamase/esterase"/>
</dbReference>
<protein>
    <submittedName>
        <fullName evidence="2">CubicO group peptidase, beta-lactamase class C family</fullName>
    </submittedName>
</protein>
<dbReference type="EMBL" id="FZQA01000001">
    <property type="protein sequence ID" value="SNT68285.1"/>
    <property type="molecule type" value="Genomic_DNA"/>
</dbReference>
<keyword evidence="3" id="KW-1185">Reference proteome</keyword>
<evidence type="ECO:0000313" key="2">
    <source>
        <dbReference type="EMBL" id="SNT68285.1"/>
    </source>
</evidence>
<dbReference type="PANTHER" id="PTHR43319:SF3">
    <property type="entry name" value="BETA-LACTAMASE-RELATED DOMAIN-CONTAINING PROTEIN"/>
    <property type="match status" value="1"/>
</dbReference>
<dbReference type="OrthoDB" id="5705574at2"/>
<sequence length="376" mass="40888">MTDPVPVEGFAAPPFAAVREAFIENFRKEDELGASFAVFIEGERVVDLYGGWRDRKREAPWTEETIACVYSSGKAAVAMLVARAVGEGALAYDAPVAEYWPEFAAAGKERITVAEALSHQAGLCGIAEEMPPEEWLDHDAICARLAAMASLWPPGTRAGYHPQTFGFIAGELLRRATGRSVGRTLREDFAEPFGLSLFCGMRAGEIERAAYMPKPPRAPDLGPLNPYKEIAFLKPWSAPARVSREAWMAAELPASNTHANAASLAEIVQPFADRGRFRGREIIRPAVLEEAFAERVRGEDLVLPFDLSWAAGVMRNEAGHFGPSRAAFGHAGFGGSCVMFDPAHRLSAAYVMNRMSPHLAGDPRALRLIEAVYGAL</sequence>
<name>A0A239PL34_9PROT</name>
<organism evidence="2 3">
    <name type="scientific">Amphiplicatus metriothermophilus</name>
    <dbReference type="NCBI Taxonomy" id="1519374"/>
    <lineage>
        <taxon>Bacteria</taxon>
        <taxon>Pseudomonadati</taxon>
        <taxon>Pseudomonadota</taxon>
        <taxon>Alphaproteobacteria</taxon>
        <taxon>Parvularculales</taxon>
        <taxon>Parvularculaceae</taxon>
        <taxon>Amphiplicatus</taxon>
    </lineage>
</organism>
<accession>A0A239PL34</accession>
<dbReference type="SUPFAM" id="SSF56601">
    <property type="entry name" value="beta-lactamase/transpeptidase-like"/>
    <property type="match status" value="1"/>
</dbReference>
<dbReference type="AlphaFoldDB" id="A0A239PL34"/>
<feature type="domain" description="Beta-lactamase-related" evidence="1">
    <location>
        <begin position="23"/>
        <end position="366"/>
    </location>
</feature>
<gene>
    <name evidence="2" type="ORF">SAMN06297382_0786</name>
</gene>
<dbReference type="Proteomes" id="UP000198346">
    <property type="component" value="Unassembled WGS sequence"/>
</dbReference>
<proteinExistence type="predicted"/>
<evidence type="ECO:0000313" key="3">
    <source>
        <dbReference type="Proteomes" id="UP000198346"/>
    </source>
</evidence>